<protein>
    <submittedName>
        <fullName evidence="2">FYVE zinc finger protein</fullName>
    </submittedName>
</protein>
<organism evidence="2 3">
    <name type="scientific">Colletotrichum tabaci</name>
    <dbReference type="NCBI Taxonomy" id="1209068"/>
    <lineage>
        <taxon>Eukaryota</taxon>
        <taxon>Fungi</taxon>
        <taxon>Dikarya</taxon>
        <taxon>Ascomycota</taxon>
        <taxon>Pezizomycotina</taxon>
        <taxon>Sordariomycetes</taxon>
        <taxon>Hypocreomycetidae</taxon>
        <taxon>Glomerellales</taxon>
        <taxon>Glomerellaceae</taxon>
        <taxon>Colletotrichum</taxon>
        <taxon>Colletotrichum destructivum species complex</taxon>
    </lineage>
</organism>
<dbReference type="Proteomes" id="UP001327957">
    <property type="component" value="Unassembled WGS sequence"/>
</dbReference>
<dbReference type="EMBL" id="JASAOK010000001">
    <property type="protein sequence ID" value="KAK6227222.1"/>
    <property type="molecule type" value="Genomic_DNA"/>
</dbReference>
<proteinExistence type="predicted"/>
<evidence type="ECO:0000256" key="1">
    <source>
        <dbReference type="SAM" id="MobiDB-lite"/>
    </source>
</evidence>
<feature type="region of interest" description="Disordered" evidence="1">
    <location>
        <begin position="17"/>
        <end position="55"/>
    </location>
</feature>
<reference evidence="2 3" key="1">
    <citation type="submission" date="2023-04" db="EMBL/GenBank/DDBJ databases">
        <title>Colletotrichum tabacum stain YC1 causing leaf anthracnose on Nicotiana tabacum(L.) cv.</title>
        <authorList>
            <person name="Ji Z."/>
            <person name="Wang M."/>
            <person name="Zhang J."/>
            <person name="Wang N."/>
            <person name="Zhou Z."/>
        </authorList>
    </citation>
    <scope>NUCLEOTIDE SEQUENCE [LARGE SCALE GENOMIC DNA]</scope>
    <source>
        <strain evidence="2 3">YC1</strain>
    </source>
</reference>
<name>A0AAV9TXA2_9PEZI</name>
<evidence type="ECO:0000313" key="2">
    <source>
        <dbReference type="EMBL" id="KAK6227222.1"/>
    </source>
</evidence>
<evidence type="ECO:0000313" key="3">
    <source>
        <dbReference type="Proteomes" id="UP001327957"/>
    </source>
</evidence>
<comment type="caution">
    <text evidence="2">The sequence shown here is derived from an EMBL/GenBank/DDBJ whole genome shotgun (WGS) entry which is preliminary data.</text>
</comment>
<keyword evidence="3" id="KW-1185">Reference proteome</keyword>
<feature type="compositionally biased region" description="Acidic residues" evidence="1">
    <location>
        <begin position="20"/>
        <end position="32"/>
    </location>
</feature>
<sequence length="127" mass="13930">MECSRYFDCPTHVVERQLSDDEAEDGDAGEDEPTVHLQMEDDTTEISLRSRGSRTGTTNAFELSTFRVFPTSSTHRNTCATHWRVCPAGKVIEFGNLASCKRIVARLVSSSSLVIESTPYDAAPAAS</sequence>
<dbReference type="AlphaFoldDB" id="A0AAV9TXA2"/>
<gene>
    <name evidence="2" type="ORF">QIS74_00777</name>
</gene>
<accession>A0AAV9TXA2</accession>